<dbReference type="EMBL" id="BRXW01000506">
    <property type="protein sequence ID" value="GMH61256.1"/>
    <property type="molecule type" value="Genomic_DNA"/>
</dbReference>
<dbReference type="Gene3D" id="3.80.10.10">
    <property type="entry name" value="Ribonuclease Inhibitor"/>
    <property type="match status" value="1"/>
</dbReference>
<dbReference type="Proteomes" id="UP001165122">
    <property type="component" value="Unassembled WGS sequence"/>
</dbReference>
<comment type="caution">
    <text evidence="1">The sequence shown here is derived from an EMBL/GenBank/DDBJ whole genome shotgun (WGS) entry which is preliminary data.</text>
</comment>
<protein>
    <submittedName>
        <fullName evidence="1">Uncharacterized protein</fullName>
    </submittedName>
</protein>
<name>A0A9W7A0F7_9STRA</name>
<evidence type="ECO:0000313" key="2">
    <source>
        <dbReference type="Proteomes" id="UP001165122"/>
    </source>
</evidence>
<proteinExistence type="predicted"/>
<sequence length="76" mass="8310">MTLRLIGQYGFWNCSSLEVVELKHTKVGELGHQAFFNCGELKSMTVLAIPTKIDVGSGGGDVTSEIISYLRFLQSS</sequence>
<accession>A0A9W7A0F7</accession>
<organism evidence="1 2">
    <name type="scientific">Triparma laevis f. longispina</name>
    <dbReference type="NCBI Taxonomy" id="1714387"/>
    <lineage>
        <taxon>Eukaryota</taxon>
        <taxon>Sar</taxon>
        <taxon>Stramenopiles</taxon>
        <taxon>Ochrophyta</taxon>
        <taxon>Bolidophyceae</taxon>
        <taxon>Parmales</taxon>
        <taxon>Triparmaceae</taxon>
        <taxon>Triparma</taxon>
    </lineage>
</organism>
<reference evidence="2" key="1">
    <citation type="journal article" date="2023" name="Commun. Biol.">
        <title>Genome analysis of Parmales, the sister group of diatoms, reveals the evolutionary specialization of diatoms from phago-mixotrophs to photoautotrophs.</title>
        <authorList>
            <person name="Ban H."/>
            <person name="Sato S."/>
            <person name="Yoshikawa S."/>
            <person name="Yamada K."/>
            <person name="Nakamura Y."/>
            <person name="Ichinomiya M."/>
            <person name="Sato N."/>
            <person name="Blanc-Mathieu R."/>
            <person name="Endo H."/>
            <person name="Kuwata A."/>
            <person name="Ogata H."/>
        </authorList>
    </citation>
    <scope>NUCLEOTIDE SEQUENCE [LARGE SCALE GENOMIC DNA]</scope>
    <source>
        <strain evidence="2">NIES 3700</strain>
    </source>
</reference>
<keyword evidence="2" id="KW-1185">Reference proteome</keyword>
<gene>
    <name evidence="1" type="ORF">TrLO_g241</name>
</gene>
<dbReference type="InterPro" id="IPR032675">
    <property type="entry name" value="LRR_dom_sf"/>
</dbReference>
<dbReference type="AlphaFoldDB" id="A0A9W7A0F7"/>
<evidence type="ECO:0000313" key="1">
    <source>
        <dbReference type="EMBL" id="GMH61256.1"/>
    </source>
</evidence>